<dbReference type="InterPro" id="IPR050117">
    <property type="entry name" value="MAPK"/>
</dbReference>
<feature type="domain" description="Protein kinase" evidence="10">
    <location>
        <begin position="19"/>
        <end position="313"/>
    </location>
</feature>
<keyword evidence="6 7" id="KW-0067">ATP-binding</keyword>
<dbReference type="FunFam" id="1.10.510.10:FF:000013">
    <property type="entry name" value="Mitogen-activated protein kinase"/>
    <property type="match status" value="1"/>
</dbReference>
<dbReference type="EMBL" id="AMYB01000008">
    <property type="protein sequence ID" value="OAC99414.1"/>
    <property type="molecule type" value="Genomic_DNA"/>
</dbReference>
<dbReference type="PROSITE" id="PS01351">
    <property type="entry name" value="MAPK"/>
    <property type="match status" value="1"/>
</dbReference>
<evidence type="ECO:0000313" key="12">
    <source>
        <dbReference type="Proteomes" id="UP000077051"/>
    </source>
</evidence>
<comment type="cofactor">
    <cofactor evidence="9">
        <name>Mg(2+)</name>
        <dbReference type="ChEBI" id="CHEBI:18420"/>
    </cofactor>
</comment>
<dbReference type="FunFam" id="3.30.200.20:FF:000046">
    <property type="entry name" value="Mitogen-activated protein kinase"/>
    <property type="match status" value="1"/>
</dbReference>
<dbReference type="InterPro" id="IPR011009">
    <property type="entry name" value="Kinase-like_dom_sf"/>
</dbReference>
<evidence type="ECO:0000256" key="2">
    <source>
        <dbReference type="ARBA" id="ARBA00022527"/>
    </source>
</evidence>
<dbReference type="InterPro" id="IPR017441">
    <property type="entry name" value="Protein_kinase_ATP_BS"/>
</dbReference>
<gene>
    <name evidence="11" type="ORF">MUCCIDRAFT_74827</name>
</gene>
<dbReference type="SMART" id="SM00220">
    <property type="entry name" value="S_TKc"/>
    <property type="match status" value="1"/>
</dbReference>
<keyword evidence="4 7" id="KW-0547">Nucleotide-binding</keyword>
<accession>A0A168I0R3</accession>
<dbReference type="PANTHER" id="PTHR24055">
    <property type="entry name" value="MITOGEN-ACTIVATED PROTEIN KINASE"/>
    <property type="match status" value="1"/>
</dbReference>
<dbReference type="Proteomes" id="UP000077051">
    <property type="component" value="Unassembled WGS sequence"/>
</dbReference>
<dbReference type="EC" id="2.7.11.24" evidence="1 9"/>
<reference evidence="11 12" key="1">
    <citation type="submission" date="2015-06" db="EMBL/GenBank/DDBJ databases">
        <title>Expansion of signal transduction pathways in fungi by whole-genome duplication.</title>
        <authorList>
            <consortium name="DOE Joint Genome Institute"/>
            <person name="Corrochano L.M."/>
            <person name="Kuo A."/>
            <person name="Marcet-Houben M."/>
            <person name="Polaino S."/>
            <person name="Salamov A."/>
            <person name="Villalobos J.M."/>
            <person name="Alvarez M.I."/>
            <person name="Avalos J."/>
            <person name="Benito E.P."/>
            <person name="Benoit I."/>
            <person name="Burger G."/>
            <person name="Camino L.P."/>
            <person name="Canovas D."/>
            <person name="Cerda-Olmedo E."/>
            <person name="Cheng J.-F."/>
            <person name="Dominguez A."/>
            <person name="Elias M."/>
            <person name="Eslava A.P."/>
            <person name="Glaser F."/>
            <person name="Grimwood J."/>
            <person name="Gutierrez G."/>
            <person name="Heitman J."/>
            <person name="Henrissat B."/>
            <person name="Iturriaga E.A."/>
            <person name="Lang B.F."/>
            <person name="Lavin J.L."/>
            <person name="Lee S."/>
            <person name="Li W."/>
            <person name="Lindquist E."/>
            <person name="Lopez-Garcia S."/>
            <person name="Luque E.M."/>
            <person name="Marcos A.T."/>
            <person name="Martin J."/>
            <person name="Mccluskey K."/>
            <person name="Medina H.R."/>
            <person name="Miralles-Duran A."/>
            <person name="Miyazaki A."/>
            <person name="Munoz-Torres E."/>
            <person name="Oguiza J.A."/>
            <person name="Ohm R."/>
            <person name="Olmedo M."/>
            <person name="Orejas M."/>
            <person name="Ortiz-Castellanos L."/>
            <person name="Pisabarro A.G."/>
            <person name="Rodriguez-Romero J."/>
            <person name="Ruiz-Herrera J."/>
            <person name="Ruiz-Vazquez R."/>
            <person name="Sanz C."/>
            <person name="Schackwitz W."/>
            <person name="Schmutz J."/>
            <person name="Shahriari M."/>
            <person name="Shelest E."/>
            <person name="Silva-Franco F."/>
            <person name="Soanes D."/>
            <person name="Syed K."/>
            <person name="Tagua V.G."/>
            <person name="Talbot N.J."/>
            <person name="Thon M."/>
            <person name="De Vries R.P."/>
            <person name="Wiebenga A."/>
            <person name="Yadav J.S."/>
            <person name="Braun E.L."/>
            <person name="Baker S."/>
            <person name="Garre V."/>
            <person name="Horwitz B."/>
            <person name="Torres-Martinez S."/>
            <person name="Idnurm A."/>
            <person name="Herrera-Estrella A."/>
            <person name="Gabaldon T."/>
            <person name="Grigoriev I.V."/>
        </authorList>
    </citation>
    <scope>NUCLEOTIDE SEQUENCE [LARGE SCALE GENOMIC DNA]</scope>
    <source>
        <strain evidence="11 12">CBS 277.49</strain>
    </source>
</reference>
<keyword evidence="9" id="KW-0460">Magnesium</keyword>
<evidence type="ECO:0000256" key="4">
    <source>
        <dbReference type="ARBA" id="ARBA00022741"/>
    </source>
</evidence>
<feature type="binding site" evidence="7">
    <location>
        <position position="49"/>
    </location>
    <ligand>
        <name>ATP</name>
        <dbReference type="ChEBI" id="CHEBI:30616"/>
    </ligand>
</feature>
<dbReference type="GO" id="GO:0005524">
    <property type="term" value="F:ATP binding"/>
    <property type="evidence" value="ECO:0007669"/>
    <property type="project" value="UniProtKB-UniRule"/>
</dbReference>
<sequence length="365" mass="41717">MGYHALSCFGQTFQVAEKYELVKLIGQGAYGIVCAAVNTRNGEKCAIKKVNKLFERPILTKRALRELKLLEHFNGHKNIIGLLDMDIVDYSDFNELYLYQELMEADLHQIIRSGQPLTDEHYQSFIYQACCGLKYIHSANVLHRDLKPCNLLVNTKCELKICDFGLARGYVDAKGGQEGDVGFMTEYVATRYYRAPEIMLSFRSYTKAIDMWSLGCIFAELLGSKPLFKGRDFVDQLNQILYILGTPDDDTLNRIGSERAQTYIRGLERFAKIPLDQLYPNATETALDLLEKLLTFDPMSRIGVEDALDHPYFELFHDPDDEPTHFATVDFSFESLNTIEEMKETIIDEHYDTYIQAGTVQLASQ</sequence>
<comment type="similarity">
    <text evidence="9">Belongs to the protein kinase superfamily. Ser/Thr protein kinase family. MAP kinase subfamily.</text>
</comment>
<protein>
    <recommendedName>
        <fullName evidence="1 9">Mitogen-activated protein kinase</fullName>
        <ecNumber evidence="1 9">2.7.11.24</ecNumber>
    </recommendedName>
</protein>
<evidence type="ECO:0000256" key="9">
    <source>
        <dbReference type="RuleBase" id="RU361165"/>
    </source>
</evidence>
<keyword evidence="12" id="KW-1185">Reference proteome</keyword>
<dbReference type="PROSITE" id="PS50011">
    <property type="entry name" value="PROTEIN_KINASE_DOM"/>
    <property type="match status" value="1"/>
</dbReference>
<evidence type="ECO:0000256" key="6">
    <source>
        <dbReference type="ARBA" id="ARBA00022840"/>
    </source>
</evidence>
<dbReference type="GO" id="GO:0004707">
    <property type="term" value="F:MAP kinase activity"/>
    <property type="evidence" value="ECO:0007669"/>
    <property type="project" value="UniProtKB-EC"/>
</dbReference>
<dbReference type="PROSITE" id="PS00107">
    <property type="entry name" value="PROTEIN_KINASE_ATP"/>
    <property type="match status" value="1"/>
</dbReference>
<dbReference type="AlphaFoldDB" id="A0A168I0R3"/>
<dbReference type="Gene3D" id="1.10.510.10">
    <property type="entry name" value="Transferase(Phosphotransferase) domain 1"/>
    <property type="match status" value="1"/>
</dbReference>
<dbReference type="InterPro" id="IPR000719">
    <property type="entry name" value="Prot_kinase_dom"/>
</dbReference>
<evidence type="ECO:0000256" key="8">
    <source>
        <dbReference type="RuleBase" id="RU000304"/>
    </source>
</evidence>
<evidence type="ECO:0000256" key="3">
    <source>
        <dbReference type="ARBA" id="ARBA00022679"/>
    </source>
</evidence>
<organism evidence="11 12">
    <name type="scientific">Mucor lusitanicus CBS 277.49</name>
    <dbReference type="NCBI Taxonomy" id="747725"/>
    <lineage>
        <taxon>Eukaryota</taxon>
        <taxon>Fungi</taxon>
        <taxon>Fungi incertae sedis</taxon>
        <taxon>Mucoromycota</taxon>
        <taxon>Mucoromycotina</taxon>
        <taxon>Mucoromycetes</taxon>
        <taxon>Mucorales</taxon>
        <taxon>Mucorineae</taxon>
        <taxon>Mucoraceae</taxon>
        <taxon>Mucor</taxon>
    </lineage>
</organism>
<evidence type="ECO:0000256" key="5">
    <source>
        <dbReference type="ARBA" id="ARBA00022777"/>
    </source>
</evidence>
<evidence type="ECO:0000256" key="1">
    <source>
        <dbReference type="ARBA" id="ARBA00012411"/>
    </source>
</evidence>
<dbReference type="InterPro" id="IPR008271">
    <property type="entry name" value="Ser/Thr_kinase_AS"/>
</dbReference>
<evidence type="ECO:0000259" key="10">
    <source>
        <dbReference type="PROSITE" id="PS50011"/>
    </source>
</evidence>
<keyword evidence="3 9" id="KW-0808">Transferase</keyword>
<comment type="catalytic activity">
    <reaction evidence="9">
        <text>L-threonyl-[protein] + ATP = O-phospho-L-threonyl-[protein] + ADP + H(+)</text>
        <dbReference type="Rhea" id="RHEA:46608"/>
        <dbReference type="Rhea" id="RHEA-COMP:11060"/>
        <dbReference type="Rhea" id="RHEA-COMP:11605"/>
        <dbReference type="ChEBI" id="CHEBI:15378"/>
        <dbReference type="ChEBI" id="CHEBI:30013"/>
        <dbReference type="ChEBI" id="CHEBI:30616"/>
        <dbReference type="ChEBI" id="CHEBI:61977"/>
        <dbReference type="ChEBI" id="CHEBI:456216"/>
        <dbReference type="EC" id="2.7.11.24"/>
    </reaction>
</comment>
<comment type="activity regulation">
    <text evidence="9">Activated by threonine and tyrosine phosphorylation.</text>
</comment>
<dbReference type="Gene3D" id="3.30.200.20">
    <property type="entry name" value="Phosphorylase Kinase, domain 1"/>
    <property type="match status" value="1"/>
</dbReference>
<dbReference type="VEuPathDB" id="FungiDB:MUCCIDRAFT_74827"/>
<dbReference type="OrthoDB" id="192887at2759"/>
<keyword evidence="2 8" id="KW-0723">Serine/threonine-protein kinase</keyword>
<dbReference type="STRING" id="747725.A0A168I0R3"/>
<evidence type="ECO:0000256" key="7">
    <source>
        <dbReference type="PROSITE-ProRule" id="PRU10141"/>
    </source>
</evidence>
<dbReference type="PROSITE" id="PS00108">
    <property type="entry name" value="PROTEIN_KINASE_ST"/>
    <property type="match status" value="1"/>
</dbReference>
<dbReference type="Pfam" id="PF00069">
    <property type="entry name" value="Pkinase"/>
    <property type="match status" value="1"/>
</dbReference>
<dbReference type="InterPro" id="IPR003527">
    <property type="entry name" value="MAP_kinase_CS"/>
</dbReference>
<evidence type="ECO:0000313" key="11">
    <source>
        <dbReference type="EMBL" id="OAC99414.1"/>
    </source>
</evidence>
<proteinExistence type="inferred from homology"/>
<comment type="caution">
    <text evidence="11">The sequence shown here is derived from an EMBL/GenBank/DDBJ whole genome shotgun (WGS) entry which is preliminary data.</text>
</comment>
<name>A0A168I0R3_MUCCL</name>
<dbReference type="SUPFAM" id="SSF56112">
    <property type="entry name" value="Protein kinase-like (PK-like)"/>
    <property type="match status" value="1"/>
</dbReference>
<keyword evidence="5 9" id="KW-0418">Kinase</keyword>